<name>A0A3A4KN66_9NOCA</name>
<keyword evidence="2" id="KW-1185">Reference proteome</keyword>
<dbReference type="EMBL" id="QZFU01000018">
    <property type="protein sequence ID" value="RJO75576.1"/>
    <property type="molecule type" value="Genomic_DNA"/>
</dbReference>
<reference evidence="1 2" key="1">
    <citation type="submission" date="2018-09" db="EMBL/GenBank/DDBJ databases">
        <title>YIM PH21274 draft genome.</title>
        <authorList>
            <person name="Miao C."/>
        </authorList>
    </citation>
    <scope>NUCLEOTIDE SEQUENCE [LARGE SCALE GENOMIC DNA]</scope>
    <source>
        <strain evidence="1 2">YIM PH 21724</strain>
    </source>
</reference>
<gene>
    <name evidence="1" type="ORF">D5S18_14180</name>
</gene>
<accession>A0A3A4KN66</accession>
<evidence type="ECO:0000313" key="1">
    <source>
        <dbReference type="EMBL" id="RJO75576.1"/>
    </source>
</evidence>
<protein>
    <submittedName>
        <fullName evidence="1">Uncharacterized protein</fullName>
    </submittedName>
</protein>
<comment type="caution">
    <text evidence="1">The sequence shown here is derived from an EMBL/GenBank/DDBJ whole genome shotgun (WGS) entry which is preliminary data.</text>
</comment>
<evidence type="ECO:0000313" key="2">
    <source>
        <dbReference type="Proteomes" id="UP000266677"/>
    </source>
</evidence>
<sequence>MQLVVLFGGAEGTAEQAQIARHFEIPIVPLAFTGGTAKWYWTQTRDLIARAKPQDIEIYDRLVAENQRVALAAAVRLIGRWLNIPAPRVR</sequence>
<proteinExistence type="predicted"/>
<organism evidence="1 2">
    <name type="scientific">Nocardia panacis</name>
    <dbReference type="NCBI Taxonomy" id="2340916"/>
    <lineage>
        <taxon>Bacteria</taxon>
        <taxon>Bacillati</taxon>
        <taxon>Actinomycetota</taxon>
        <taxon>Actinomycetes</taxon>
        <taxon>Mycobacteriales</taxon>
        <taxon>Nocardiaceae</taxon>
        <taxon>Nocardia</taxon>
    </lineage>
</organism>
<dbReference type="Proteomes" id="UP000266677">
    <property type="component" value="Unassembled WGS sequence"/>
</dbReference>
<dbReference type="AlphaFoldDB" id="A0A3A4KN66"/>